<dbReference type="GeneID" id="54485309"/>
<feature type="domain" description="3-beta hydroxysteroid dehydrogenase/isomerase" evidence="4">
    <location>
        <begin position="7"/>
        <end position="274"/>
    </location>
</feature>
<dbReference type="GO" id="GO:0016853">
    <property type="term" value="F:isomerase activity"/>
    <property type="evidence" value="ECO:0007669"/>
    <property type="project" value="UniProtKB-KW"/>
</dbReference>
<dbReference type="GO" id="GO:0006694">
    <property type="term" value="P:steroid biosynthetic process"/>
    <property type="evidence" value="ECO:0007669"/>
    <property type="project" value="InterPro"/>
</dbReference>
<reference evidence="5" key="1">
    <citation type="journal article" date="2020" name="Stud. Mycol.">
        <title>101 Dothideomycetes genomes: a test case for predicting lifestyles and emergence of pathogens.</title>
        <authorList>
            <person name="Haridas S."/>
            <person name="Albert R."/>
            <person name="Binder M."/>
            <person name="Bloem J."/>
            <person name="Labutti K."/>
            <person name="Salamov A."/>
            <person name="Andreopoulos B."/>
            <person name="Baker S."/>
            <person name="Barry K."/>
            <person name="Bills G."/>
            <person name="Bluhm B."/>
            <person name="Cannon C."/>
            <person name="Castanera R."/>
            <person name="Culley D."/>
            <person name="Daum C."/>
            <person name="Ezra D."/>
            <person name="Gonzalez J."/>
            <person name="Henrissat B."/>
            <person name="Kuo A."/>
            <person name="Liang C."/>
            <person name="Lipzen A."/>
            <person name="Lutzoni F."/>
            <person name="Magnuson J."/>
            <person name="Mondo S."/>
            <person name="Nolan M."/>
            <person name="Ohm R."/>
            <person name="Pangilinan J."/>
            <person name="Park H.-J."/>
            <person name="Ramirez L."/>
            <person name="Alfaro M."/>
            <person name="Sun H."/>
            <person name="Tritt A."/>
            <person name="Yoshinaga Y."/>
            <person name="Zwiers L.-H."/>
            <person name="Turgeon B."/>
            <person name="Goodwin S."/>
            <person name="Spatafora J."/>
            <person name="Crous P."/>
            <person name="Grigoriev I."/>
        </authorList>
    </citation>
    <scope>NUCLEOTIDE SEQUENCE</scope>
    <source>
        <strain evidence="5">CBS 121739</strain>
    </source>
</reference>
<organism evidence="5 6">
    <name type="scientific">Pseudovirgaria hyperparasitica</name>
    <dbReference type="NCBI Taxonomy" id="470096"/>
    <lineage>
        <taxon>Eukaryota</taxon>
        <taxon>Fungi</taxon>
        <taxon>Dikarya</taxon>
        <taxon>Ascomycota</taxon>
        <taxon>Pezizomycotina</taxon>
        <taxon>Dothideomycetes</taxon>
        <taxon>Dothideomycetes incertae sedis</taxon>
        <taxon>Acrospermales</taxon>
        <taxon>Acrospermaceae</taxon>
        <taxon>Pseudovirgaria</taxon>
    </lineage>
</organism>
<feature type="transmembrane region" description="Helical" evidence="3">
    <location>
        <begin position="286"/>
        <end position="304"/>
    </location>
</feature>
<evidence type="ECO:0000259" key="4">
    <source>
        <dbReference type="Pfam" id="PF01073"/>
    </source>
</evidence>
<protein>
    <submittedName>
        <fullName evidence="5">Putative 3-beta hydroxysteroid dehydrogenase/isomerase family protein</fullName>
    </submittedName>
</protein>
<dbReference type="GO" id="GO:0016616">
    <property type="term" value="F:oxidoreductase activity, acting on the CH-OH group of donors, NAD or NADP as acceptor"/>
    <property type="evidence" value="ECO:0007669"/>
    <property type="project" value="InterPro"/>
</dbReference>
<sequence>MATETILVVGGCGGLGYNIVKQCLHNGYSVAVLDIRTDRHRVDKAQYFEGSLVSRETVTDVLRTTGATVIINTASPRLVHHQPNEVYDKVNVLGTANLLDCARNASSTVKALIYTSSSSVIHDNTSNLVRATEALPYVLAPAQKEHYTHTKALAERSVLAFNGQAGILTAALRPATLFGEADQLTIPTNIENARAGRLRFQVGDGTNLFDWTYAGNAAYAHILAVKALLREREQAHPLAAHLKVNGEAFNITNDEPWPFWDVPRAIGAAAGYPVAQEAVWVIPAQVYFVVVVCLEWIVWLGSFGTKTARMDRKMVRFVTMTRTFDVSKAKERLGYRAQVGMQEGIRLSVDWYMAHGKGEGQ</sequence>
<dbReference type="OrthoDB" id="10058185at2759"/>
<dbReference type="RefSeq" id="XP_033599699.1">
    <property type="nucleotide sequence ID" value="XM_033744255.1"/>
</dbReference>
<accession>A0A6A6W2T5</accession>
<dbReference type="PANTHER" id="PTHR43245:SF51">
    <property type="entry name" value="SHORT CHAIN DEHYDROGENASE_REDUCTASE FAMILY 42E, MEMBER 2"/>
    <property type="match status" value="1"/>
</dbReference>
<evidence type="ECO:0000256" key="2">
    <source>
        <dbReference type="ARBA" id="ARBA00023002"/>
    </source>
</evidence>
<evidence type="ECO:0000256" key="1">
    <source>
        <dbReference type="ARBA" id="ARBA00009219"/>
    </source>
</evidence>
<gene>
    <name evidence="5" type="ORF">EJ05DRAFT_477459</name>
</gene>
<evidence type="ECO:0000313" key="6">
    <source>
        <dbReference type="Proteomes" id="UP000799437"/>
    </source>
</evidence>
<dbReference type="AlphaFoldDB" id="A0A6A6W2T5"/>
<keyword evidence="3" id="KW-1133">Transmembrane helix</keyword>
<evidence type="ECO:0000256" key="3">
    <source>
        <dbReference type="SAM" id="Phobius"/>
    </source>
</evidence>
<dbReference type="Pfam" id="PF01073">
    <property type="entry name" value="3Beta_HSD"/>
    <property type="match status" value="1"/>
</dbReference>
<dbReference type="InterPro" id="IPR036291">
    <property type="entry name" value="NAD(P)-bd_dom_sf"/>
</dbReference>
<dbReference type="Proteomes" id="UP000799437">
    <property type="component" value="Unassembled WGS sequence"/>
</dbReference>
<dbReference type="InterPro" id="IPR002225">
    <property type="entry name" value="3Beta_OHSteriod_DH/Estase"/>
</dbReference>
<keyword evidence="5" id="KW-0413">Isomerase</keyword>
<keyword evidence="2" id="KW-0560">Oxidoreductase</keyword>
<dbReference type="InterPro" id="IPR050177">
    <property type="entry name" value="Lipid_A_modif_metabolic_enz"/>
</dbReference>
<dbReference type="PANTHER" id="PTHR43245">
    <property type="entry name" value="BIFUNCTIONAL POLYMYXIN RESISTANCE PROTEIN ARNA"/>
    <property type="match status" value="1"/>
</dbReference>
<keyword evidence="6" id="KW-1185">Reference proteome</keyword>
<dbReference type="SUPFAM" id="SSF51735">
    <property type="entry name" value="NAD(P)-binding Rossmann-fold domains"/>
    <property type="match status" value="1"/>
</dbReference>
<keyword evidence="3" id="KW-0472">Membrane</keyword>
<dbReference type="Gene3D" id="3.40.50.720">
    <property type="entry name" value="NAD(P)-binding Rossmann-like Domain"/>
    <property type="match status" value="1"/>
</dbReference>
<name>A0A6A6W2T5_9PEZI</name>
<keyword evidence="3" id="KW-0812">Transmembrane</keyword>
<dbReference type="EMBL" id="ML996574">
    <property type="protein sequence ID" value="KAF2757248.1"/>
    <property type="molecule type" value="Genomic_DNA"/>
</dbReference>
<comment type="similarity">
    <text evidence="1">Belongs to the 3-beta-HSD family.</text>
</comment>
<evidence type="ECO:0000313" key="5">
    <source>
        <dbReference type="EMBL" id="KAF2757248.1"/>
    </source>
</evidence>
<proteinExistence type="inferred from homology"/>